<keyword evidence="3" id="KW-1185">Reference proteome</keyword>
<feature type="region of interest" description="Disordered" evidence="1">
    <location>
        <begin position="1"/>
        <end position="54"/>
    </location>
</feature>
<dbReference type="EMBL" id="ML122325">
    <property type="protein sequence ID" value="RPD53299.1"/>
    <property type="molecule type" value="Genomic_DNA"/>
</dbReference>
<feature type="compositionally biased region" description="Polar residues" evidence="1">
    <location>
        <begin position="18"/>
        <end position="29"/>
    </location>
</feature>
<sequence>TGSCSSHPRPRPVFPWALSSSANASGTEQDGQRGPSASEPSLAEGARGTGRGRFLRWAARRIRDRVKRIVPGSS</sequence>
<evidence type="ECO:0000313" key="3">
    <source>
        <dbReference type="Proteomes" id="UP000313359"/>
    </source>
</evidence>
<evidence type="ECO:0000313" key="2">
    <source>
        <dbReference type="EMBL" id="RPD53299.1"/>
    </source>
</evidence>
<dbReference type="Proteomes" id="UP000313359">
    <property type="component" value="Unassembled WGS sequence"/>
</dbReference>
<proteinExistence type="predicted"/>
<gene>
    <name evidence="2" type="ORF">L227DRAFT_604676</name>
</gene>
<evidence type="ECO:0000256" key="1">
    <source>
        <dbReference type="SAM" id="MobiDB-lite"/>
    </source>
</evidence>
<feature type="non-terminal residue" evidence="2">
    <location>
        <position position="1"/>
    </location>
</feature>
<accession>A0A5C2RQX7</accession>
<dbReference type="AlphaFoldDB" id="A0A5C2RQX7"/>
<reference evidence="2" key="1">
    <citation type="journal article" date="2018" name="Genome Biol. Evol.">
        <title>Genomics and development of Lentinus tigrinus, a white-rot wood-decaying mushroom with dimorphic fruiting bodies.</title>
        <authorList>
            <person name="Wu B."/>
            <person name="Xu Z."/>
            <person name="Knudson A."/>
            <person name="Carlson A."/>
            <person name="Chen N."/>
            <person name="Kovaka S."/>
            <person name="LaButti K."/>
            <person name="Lipzen A."/>
            <person name="Pennachio C."/>
            <person name="Riley R."/>
            <person name="Schakwitz W."/>
            <person name="Umezawa K."/>
            <person name="Ohm R.A."/>
            <person name="Grigoriev I.V."/>
            <person name="Nagy L.G."/>
            <person name="Gibbons J."/>
            <person name="Hibbett D."/>
        </authorList>
    </citation>
    <scope>NUCLEOTIDE SEQUENCE [LARGE SCALE GENOMIC DNA]</scope>
    <source>
        <strain evidence="2">ALCF2SS1-6</strain>
    </source>
</reference>
<name>A0A5C2RQX7_9APHY</name>
<organism evidence="2 3">
    <name type="scientific">Lentinus tigrinus ALCF2SS1-6</name>
    <dbReference type="NCBI Taxonomy" id="1328759"/>
    <lineage>
        <taxon>Eukaryota</taxon>
        <taxon>Fungi</taxon>
        <taxon>Dikarya</taxon>
        <taxon>Basidiomycota</taxon>
        <taxon>Agaricomycotina</taxon>
        <taxon>Agaricomycetes</taxon>
        <taxon>Polyporales</taxon>
        <taxon>Polyporaceae</taxon>
        <taxon>Lentinus</taxon>
    </lineage>
</organism>
<protein>
    <submittedName>
        <fullName evidence="2">Uncharacterized protein</fullName>
    </submittedName>
</protein>